<protein>
    <submittedName>
        <fullName evidence="1">Uncharacterized protein</fullName>
    </submittedName>
</protein>
<organism evidence="1 2">
    <name type="scientific">Phytophthora citrophthora</name>
    <dbReference type="NCBI Taxonomy" id="4793"/>
    <lineage>
        <taxon>Eukaryota</taxon>
        <taxon>Sar</taxon>
        <taxon>Stramenopiles</taxon>
        <taxon>Oomycota</taxon>
        <taxon>Peronosporomycetes</taxon>
        <taxon>Peronosporales</taxon>
        <taxon>Peronosporaceae</taxon>
        <taxon>Phytophthora</taxon>
    </lineage>
</organism>
<reference evidence="1" key="1">
    <citation type="submission" date="2023-08" db="EMBL/GenBank/DDBJ databases">
        <title>Reference Genome Resource for the Citrus Pathogen Phytophthora citrophthora.</title>
        <authorList>
            <person name="Moller H."/>
            <person name="Coetzee B."/>
            <person name="Rose L.J."/>
            <person name="Van Niekerk J.M."/>
        </authorList>
    </citation>
    <scope>NUCLEOTIDE SEQUENCE</scope>
    <source>
        <strain evidence="1">STE-U-9442</strain>
    </source>
</reference>
<dbReference type="AlphaFoldDB" id="A0AAD9GWC0"/>
<dbReference type="EMBL" id="JASMQC010000004">
    <property type="protein sequence ID" value="KAK1945977.1"/>
    <property type="molecule type" value="Genomic_DNA"/>
</dbReference>
<evidence type="ECO:0000313" key="1">
    <source>
        <dbReference type="EMBL" id="KAK1945977.1"/>
    </source>
</evidence>
<name>A0AAD9GWC0_9STRA</name>
<sequence length="180" mass="20147">MPTSAAAVTLPKLDVFFEGGQHFEWPNPTEYTCLSFTCPNLPKAKFVGWWDLPLHKTAAFYETKDCTYKRNKFTFNTKSARTEVTGIHFFTGGSKPIRSIMLGRTEAAELEDQEKMKNGKKIKIKRICNLKKNKERVELNETVANLPYEADIIDDEGSDGLSANWSDALPGFSDASGTSP</sequence>
<comment type="caution">
    <text evidence="1">The sequence shown here is derived from an EMBL/GenBank/DDBJ whole genome shotgun (WGS) entry which is preliminary data.</text>
</comment>
<keyword evidence="2" id="KW-1185">Reference proteome</keyword>
<gene>
    <name evidence="1" type="ORF">P3T76_003025</name>
</gene>
<accession>A0AAD9GWC0</accession>
<proteinExistence type="predicted"/>
<dbReference type="Proteomes" id="UP001259832">
    <property type="component" value="Unassembled WGS sequence"/>
</dbReference>
<evidence type="ECO:0000313" key="2">
    <source>
        <dbReference type="Proteomes" id="UP001259832"/>
    </source>
</evidence>